<evidence type="ECO:0000256" key="3">
    <source>
        <dbReference type="ARBA" id="ARBA00022824"/>
    </source>
</evidence>
<dbReference type="GO" id="GO:0043005">
    <property type="term" value="C:neuron projection"/>
    <property type="evidence" value="ECO:0007669"/>
    <property type="project" value="TreeGrafter"/>
</dbReference>
<evidence type="ECO:0000313" key="10">
    <source>
        <dbReference type="Proteomes" id="UP000437017"/>
    </source>
</evidence>
<evidence type="ECO:0000256" key="2">
    <source>
        <dbReference type="ARBA" id="ARBA00022692"/>
    </source>
</evidence>
<comment type="subcellular location">
    <subcellularLocation>
        <location evidence="1">Endoplasmic reticulum membrane</location>
        <topology evidence="1">Multi-pass membrane protein</topology>
    </subcellularLocation>
</comment>
<feature type="domain" description="Reticulon" evidence="8">
    <location>
        <begin position="1"/>
        <end position="68"/>
    </location>
</feature>
<keyword evidence="5 7" id="KW-0472">Membrane</keyword>
<dbReference type="GO" id="GO:0071787">
    <property type="term" value="P:endoplasmic reticulum tubular network formation"/>
    <property type="evidence" value="ECO:0007669"/>
    <property type="project" value="TreeGrafter"/>
</dbReference>
<protein>
    <recommendedName>
        <fullName evidence="6">Reticulon-3</fullName>
    </recommendedName>
</protein>
<reference evidence="9 10" key="1">
    <citation type="journal article" date="2019" name="PLoS ONE">
        <title>Genomic analyses reveal an absence of contemporary introgressive admixture between fin whales and blue whales, despite known hybrids.</title>
        <authorList>
            <person name="Westbury M.V."/>
            <person name="Petersen B."/>
            <person name="Lorenzen E.D."/>
        </authorList>
    </citation>
    <scope>NUCLEOTIDE SEQUENCE [LARGE SCALE GENOMIC DNA]</scope>
    <source>
        <strain evidence="9">FinWhale-01</strain>
    </source>
</reference>
<keyword evidence="4 7" id="KW-1133">Transmembrane helix</keyword>
<name>A0A6A1QEY2_BALPH</name>
<feature type="transmembrane region" description="Helical" evidence="7">
    <location>
        <begin position="6"/>
        <end position="24"/>
    </location>
</feature>
<dbReference type="Gene3D" id="1.20.5.2480">
    <property type="match status" value="1"/>
</dbReference>
<evidence type="ECO:0000256" key="1">
    <source>
        <dbReference type="ARBA" id="ARBA00004477"/>
    </source>
</evidence>
<comment type="caution">
    <text evidence="9">The sequence shown here is derived from an EMBL/GenBank/DDBJ whole genome shotgun (WGS) entry which is preliminary data.</text>
</comment>
<evidence type="ECO:0000256" key="5">
    <source>
        <dbReference type="ARBA" id="ARBA00023136"/>
    </source>
</evidence>
<dbReference type="Proteomes" id="UP000437017">
    <property type="component" value="Unassembled WGS sequence"/>
</dbReference>
<keyword evidence="10" id="KW-1185">Reference proteome</keyword>
<dbReference type="PANTHER" id="PTHR45799:SF4">
    <property type="entry name" value="RETICULON-3"/>
    <property type="match status" value="1"/>
</dbReference>
<keyword evidence="2 7" id="KW-0812">Transmembrane</keyword>
<sequence length="83" mass="9343">FSIITVASYIILALLFVTISFRVYKSVIQAVQKSKGHAIKLFSESDPINRGPKPIMCFFLVKDLAVFMWLMTNVSAVPMESPF</sequence>
<evidence type="ECO:0000313" key="9">
    <source>
        <dbReference type="EMBL" id="KAB0406470.1"/>
    </source>
</evidence>
<dbReference type="GO" id="GO:0030182">
    <property type="term" value="P:neuron differentiation"/>
    <property type="evidence" value="ECO:0007669"/>
    <property type="project" value="TreeGrafter"/>
</dbReference>
<feature type="non-terminal residue" evidence="9">
    <location>
        <position position="1"/>
    </location>
</feature>
<accession>A0A6A1QEY2</accession>
<keyword evidence="3" id="KW-0256">Endoplasmic reticulum</keyword>
<dbReference type="GO" id="GO:0005789">
    <property type="term" value="C:endoplasmic reticulum membrane"/>
    <property type="evidence" value="ECO:0007669"/>
    <property type="project" value="UniProtKB-SubCell"/>
</dbReference>
<organism evidence="9 10">
    <name type="scientific">Balaenoptera physalus</name>
    <name type="common">Fin whale</name>
    <name type="synonym">Balaena physalus</name>
    <dbReference type="NCBI Taxonomy" id="9770"/>
    <lineage>
        <taxon>Eukaryota</taxon>
        <taxon>Metazoa</taxon>
        <taxon>Chordata</taxon>
        <taxon>Craniata</taxon>
        <taxon>Vertebrata</taxon>
        <taxon>Euteleostomi</taxon>
        <taxon>Mammalia</taxon>
        <taxon>Eutheria</taxon>
        <taxon>Laurasiatheria</taxon>
        <taxon>Artiodactyla</taxon>
        <taxon>Whippomorpha</taxon>
        <taxon>Cetacea</taxon>
        <taxon>Mysticeti</taxon>
        <taxon>Balaenopteridae</taxon>
        <taxon>Balaenoptera</taxon>
    </lineage>
</organism>
<gene>
    <name evidence="9" type="ORF">E2I00_018474</name>
</gene>
<dbReference type="EMBL" id="SGJD01000183">
    <property type="protein sequence ID" value="KAB0406470.1"/>
    <property type="molecule type" value="Genomic_DNA"/>
</dbReference>
<proteinExistence type="predicted"/>
<dbReference type="OrthoDB" id="567788at2759"/>
<dbReference type="InterPro" id="IPR046964">
    <property type="entry name" value="RTN1-4"/>
</dbReference>
<evidence type="ECO:0000259" key="8">
    <source>
        <dbReference type="PROSITE" id="PS50845"/>
    </source>
</evidence>
<evidence type="ECO:0000256" key="6">
    <source>
        <dbReference type="ARBA" id="ARBA00041000"/>
    </source>
</evidence>
<dbReference type="GO" id="GO:0014069">
    <property type="term" value="C:postsynaptic density"/>
    <property type="evidence" value="ECO:0007669"/>
    <property type="project" value="TreeGrafter"/>
</dbReference>
<dbReference type="PANTHER" id="PTHR45799">
    <property type="entry name" value="RETICULON-LIKE PROTEIN"/>
    <property type="match status" value="1"/>
</dbReference>
<evidence type="ECO:0000256" key="7">
    <source>
        <dbReference type="SAM" id="Phobius"/>
    </source>
</evidence>
<dbReference type="GO" id="GO:0007420">
    <property type="term" value="P:brain development"/>
    <property type="evidence" value="ECO:0007669"/>
    <property type="project" value="TreeGrafter"/>
</dbReference>
<dbReference type="InterPro" id="IPR003388">
    <property type="entry name" value="Reticulon"/>
</dbReference>
<evidence type="ECO:0000256" key="4">
    <source>
        <dbReference type="ARBA" id="ARBA00022989"/>
    </source>
</evidence>
<dbReference type="AlphaFoldDB" id="A0A6A1QEY2"/>
<dbReference type="PROSITE" id="PS50845">
    <property type="entry name" value="RETICULON"/>
    <property type="match status" value="1"/>
</dbReference>